<dbReference type="RefSeq" id="WP_111417108.1">
    <property type="nucleotide sequence ID" value="NZ_NPEX01000002.1"/>
</dbReference>
<name>A0A327L6X8_9BRAD</name>
<evidence type="ECO:0000313" key="2">
    <source>
        <dbReference type="Proteomes" id="UP000249130"/>
    </source>
</evidence>
<dbReference type="NCBIfam" id="TIGR03809">
    <property type="entry name" value="TIGR03809 family protein"/>
    <property type="match status" value="1"/>
</dbReference>
<gene>
    <name evidence="1" type="ORF">CH341_00645</name>
</gene>
<dbReference type="InterPro" id="IPR022268">
    <property type="entry name" value="CHP03809"/>
</dbReference>
<organism evidence="1 2">
    <name type="scientific">Rhodoplanes roseus</name>
    <dbReference type="NCBI Taxonomy" id="29409"/>
    <lineage>
        <taxon>Bacteria</taxon>
        <taxon>Pseudomonadati</taxon>
        <taxon>Pseudomonadota</taxon>
        <taxon>Alphaproteobacteria</taxon>
        <taxon>Hyphomicrobiales</taxon>
        <taxon>Nitrobacteraceae</taxon>
        <taxon>Rhodoplanes</taxon>
    </lineage>
</organism>
<proteinExistence type="predicted"/>
<comment type="caution">
    <text evidence="1">The sequence shown here is derived from an EMBL/GenBank/DDBJ whole genome shotgun (WGS) entry which is preliminary data.</text>
</comment>
<dbReference type="OrthoDB" id="8127035at2"/>
<sequence length="124" mass="13412">MPSMIPRAFSAATSRKGLMLAERRRAHLVELYKSGRWKRYFDEQEFLSRIREAVHEVELWTAATALWDEPEPPAQAVASPVPEFRIAVPDGVAPDGPPILPAPVGVLSEVAAAAQPAGPSASLS</sequence>
<dbReference type="AlphaFoldDB" id="A0A327L6X8"/>
<keyword evidence="2" id="KW-1185">Reference proteome</keyword>
<dbReference type="Proteomes" id="UP000249130">
    <property type="component" value="Unassembled WGS sequence"/>
</dbReference>
<accession>A0A327L6X8</accession>
<reference evidence="1 2" key="1">
    <citation type="submission" date="2017-07" db="EMBL/GenBank/DDBJ databases">
        <title>Draft Genome Sequences of Select Purple Nonsulfur Bacteria.</title>
        <authorList>
            <person name="Lasarre B."/>
            <person name="Mckinlay J.B."/>
        </authorList>
    </citation>
    <scope>NUCLEOTIDE SEQUENCE [LARGE SCALE GENOMIC DNA]</scope>
    <source>
        <strain evidence="1 2">DSM 5909</strain>
    </source>
</reference>
<evidence type="ECO:0000313" key="1">
    <source>
        <dbReference type="EMBL" id="RAI46107.1"/>
    </source>
</evidence>
<protein>
    <submittedName>
        <fullName evidence="1">TIGR03809 family protein</fullName>
    </submittedName>
</protein>
<dbReference type="EMBL" id="NPEX01000002">
    <property type="protein sequence ID" value="RAI46107.1"/>
    <property type="molecule type" value="Genomic_DNA"/>
</dbReference>